<dbReference type="Pfam" id="PF07479">
    <property type="entry name" value="NAD_Gly3P_dh_C"/>
    <property type="match status" value="1"/>
</dbReference>
<feature type="binding site" evidence="14">
    <location>
        <position position="283"/>
    </location>
    <ligand>
        <name>NADPH</name>
        <dbReference type="ChEBI" id="CHEBI:57783"/>
    </ligand>
</feature>
<evidence type="ECO:0000256" key="11">
    <source>
        <dbReference type="ARBA" id="ARBA00066687"/>
    </source>
</evidence>
<keyword evidence="14" id="KW-0963">Cytoplasm</keyword>
<dbReference type="InterPro" id="IPR008927">
    <property type="entry name" value="6-PGluconate_DH-like_C_sf"/>
</dbReference>
<dbReference type="GO" id="GO:0046167">
    <property type="term" value="P:glycerol-3-phosphate biosynthetic process"/>
    <property type="evidence" value="ECO:0007669"/>
    <property type="project" value="UniProtKB-UniRule"/>
</dbReference>
<evidence type="ECO:0000256" key="8">
    <source>
        <dbReference type="ARBA" id="ARBA00023209"/>
    </source>
</evidence>
<dbReference type="Proteomes" id="UP000321638">
    <property type="component" value="Unassembled WGS sequence"/>
</dbReference>
<feature type="binding site" evidence="14">
    <location>
        <position position="257"/>
    </location>
    <ligand>
        <name>sn-glycerol 3-phosphate</name>
        <dbReference type="ChEBI" id="CHEBI:57597"/>
    </ligand>
</feature>
<evidence type="ECO:0000256" key="5">
    <source>
        <dbReference type="ARBA" id="ARBA00023002"/>
    </source>
</evidence>
<dbReference type="GO" id="GO:0051287">
    <property type="term" value="F:NAD binding"/>
    <property type="evidence" value="ECO:0007669"/>
    <property type="project" value="InterPro"/>
</dbReference>
<evidence type="ECO:0000313" key="22">
    <source>
        <dbReference type="Proteomes" id="UP000321638"/>
    </source>
</evidence>
<dbReference type="InterPro" id="IPR006109">
    <property type="entry name" value="G3P_DH_NAD-dep_C"/>
</dbReference>
<feature type="binding site" evidence="14">
    <location>
        <position position="110"/>
    </location>
    <ligand>
        <name>sn-glycerol 3-phosphate</name>
        <dbReference type="ChEBI" id="CHEBI:57597"/>
    </ligand>
</feature>
<feature type="binding site" evidence="14">
    <location>
        <position position="54"/>
    </location>
    <ligand>
        <name>NADPH</name>
        <dbReference type="ChEBI" id="CHEBI:57783"/>
    </ligand>
</feature>
<feature type="active site" description="Proton acceptor" evidence="14 15">
    <location>
        <position position="193"/>
    </location>
</feature>
<comment type="catalytic activity">
    <reaction evidence="10">
        <text>sn-glycerol 3-phosphate + NADP(+) = dihydroxyacetone phosphate + NADPH + H(+)</text>
        <dbReference type="Rhea" id="RHEA:11096"/>
        <dbReference type="ChEBI" id="CHEBI:15378"/>
        <dbReference type="ChEBI" id="CHEBI:57597"/>
        <dbReference type="ChEBI" id="CHEBI:57642"/>
        <dbReference type="ChEBI" id="CHEBI:57783"/>
        <dbReference type="ChEBI" id="CHEBI:58349"/>
        <dbReference type="EC" id="1.1.1.94"/>
    </reaction>
    <physiologicalReaction direction="right-to-left" evidence="10">
        <dbReference type="Rhea" id="RHEA:11098"/>
    </physiologicalReaction>
</comment>
<dbReference type="PANTHER" id="PTHR11728">
    <property type="entry name" value="GLYCEROL-3-PHOSPHATE DEHYDROGENASE"/>
    <property type="match status" value="1"/>
</dbReference>
<feature type="binding site" evidence="14">
    <location>
        <position position="142"/>
    </location>
    <ligand>
        <name>NADPH</name>
        <dbReference type="ChEBI" id="CHEBI:57783"/>
    </ligand>
</feature>
<keyword evidence="5 14" id="KW-0560">Oxidoreductase</keyword>
<evidence type="ECO:0000256" key="2">
    <source>
        <dbReference type="ARBA" id="ARBA00022516"/>
    </source>
</evidence>
<evidence type="ECO:0000256" key="9">
    <source>
        <dbReference type="ARBA" id="ARBA00023264"/>
    </source>
</evidence>
<comment type="catalytic activity">
    <reaction evidence="14">
        <text>sn-glycerol 3-phosphate + NAD(+) = dihydroxyacetone phosphate + NADH + H(+)</text>
        <dbReference type="Rhea" id="RHEA:11092"/>
        <dbReference type="ChEBI" id="CHEBI:15378"/>
        <dbReference type="ChEBI" id="CHEBI:57540"/>
        <dbReference type="ChEBI" id="CHEBI:57597"/>
        <dbReference type="ChEBI" id="CHEBI:57642"/>
        <dbReference type="ChEBI" id="CHEBI:57945"/>
        <dbReference type="EC" id="1.1.1.94"/>
    </reaction>
</comment>
<feature type="binding site" evidence="16">
    <location>
        <begin position="257"/>
        <end position="258"/>
    </location>
    <ligand>
        <name>substrate</name>
    </ligand>
</feature>
<dbReference type="GO" id="GO:0005829">
    <property type="term" value="C:cytosol"/>
    <property type="evidence" value="ECO:0007669"/>
    <property type="project" value="TreeGrafter"/>
</dbReference>
<evidence type="ECO:0000256" key="13">
    <source>
        <dbReference type="ARBA" id="ARBA00080511"/>
    </source>
</evidence>
<evidence type="ECO:0000313" key="21">
    <source>
        <dbReference type="EMBL" id="TXL74773.1"/>
    </source>
</evidence>
<keyword evidence="22" id="KW-1185">Reference proteome</keyword>
<feature type="binding site" evidence="14">
    <location>
        <position position="258"/>
    </location>
    <ligand>
        <name>sn-glycerol 3-phosphate</name>
        <dbReference type="ChEBI" id="CHEBI:57597"/>
    </ligand>
</feature>
<dbReference type="HAMAP" id="MF_00394">
    <property type="entry name" value="NAD_Glyc3P_dehydrog"/>
    <property type="match status" value="1"/>
</dbReference>
<evidence type="ECO:0000256" key="18">
    <source>
        <dbReference type="RuleBase" id="RU000437"/>
    </source>
</evidence>
<feature type="binding site" evidence="14">
    <location>
        <position position="138"/>
    </location>
    <ligand>
        <name>sn-glycerol 3-phosphate</name>
        <dbReference type="ChEBI" id="CHEBI:57597"/>
    </ligand>
</feature>
<protein>
    <recommendedName>
        <fullName evidence="12 14">Glycerol-3-phosphate dehydrogenase [NAD(P)+]</fullName>
        <ecNumber evidence="11 14">1.1.1.94</ecNumber>
    </recommendedName>
    <alternativeName>
        <fullName evidence="14">NAD(P)(+)-dependent glycerol-3-phosphate dehydrogenase</fullName>
    </alternativeName>
    <alternativeName>
        <fullName evidence="13 14">NAD(P)H-dependent dihydroxyacetone-phosphate reductase</fullName>
    </alternativeName>
</protein>
<dbReference type="NCBIfam" id="NF000942">
    <property type="entry name" value="PRK00094.1-4"/>
    <property type="match status" value="1"/>
</dbReference>
<evidence type="ECO:0000256" key="10">
    <source>
        <dbReference type="ARBA" id="ARBA00052716"/>
    </source>
</evidence>
<dbReference type="Gene3D" id="3.40.50.720">
    <property type="entry name" value="NAD(P)-binding Rossmann-like Domain"/>
    <property type="match status" value="1"/>
</dbReference>
<name>A0A5C8PL97_9HYPH</name>
<dbReference type="InterPro" id="IPR006168">
    <property type="entry name" value="G3P_DH_NAD-dep"/>
</dbReference>
<dbReference type="EMBL" id="VDUZ01000016">
    <property type="protein sequence ID" value="TXL74773.1"/>
    <property type="molecule type" value="Genomic_DNA"/>
</dbReference>
<comment type="pathway">
    <text evidence="14">Membrane lipid metabolism; glycerophospholipid metabolism.</text>
</comment>
<proteinExistence type="inferred from homology"/>
<dbReference type="PANTHER" id="PTHR11728:SF1">
    <property type="entry name" value="GLYCEROL-3-PHOSPHATE DEHYDROGENASE [NAD(+)] 2, CHLOROPLASTIC"/>
    <property type="match status" value="1"/>
</dbReference>
<dbReference type="GO" id="GO:0141152">
    <property type="term" value="F:glycerol-3-phosphate dehydrogenase (NAD+) activity"/>
    <property type="evidence" value="ECO:0007669"/>
    <property type="project" value="RHEA"/>
</dbReference>
<evidence type="ECO:0000256" key="7">
    <source>
        <dbReference type="ARBA" id="ARBA00023098"/>
    </source>
</evidence>
<dbReference type="FunFam" id="1.10.1040.10:FF:000001">
    <property type="entry name" value="Glycerol-3-phosphate dehydrogenase [NAD(P)+]"/>
    <property type="match status" value="1"/>
</dbReference>
<comment type="caution">
    <text evidence="14">Lacks conserved residue(s) required for the propagation of feature annotation.</text>
</comment>
<dbReference type="GO" id="GO:0141153">
    <property type="term" value="F:glycerol-3-phosphate dehydrogenase (NADP+) activity"/>
    <property type="evidence" value="ECO:0007669"/>
    <property type="project" value="RHEA"/>
</dbReference>
<evidence type="ECO:0000259" key="19">
    <source>
        <dbReference type="Pfam" id="PF01210"/>
    </source>
</evidence>
<dbReference type="UniPathway" id="UPA00940"/>
<evidence type="ECO:0000256" key="16">
    <source>
        <dbReference type="PIRSR" id="PIRSR000114-2"/>
    </source>
</evidence>
<dbReference type="OrthoDB" id="9812273at2"/>
<dbReference type="Gene3D" id="1.10.1040.10">
    <property type="entry name" value="N-(1-d-carboxylethyl)-l-norvaline Dehydrogenase, domain 2"/>
    <property type="match status" value="1"/>
</dbReference>
<feature type="binding site" evidence="14">
    <location>
        <position position="281"/>
    </location>
    <ligand>
        <name>NADPH</name>
        <dbReference type="ChEBI" id="CHEBI:57783"/>
    </ligand>
</feature>
<evidence type="ECO:0000256" key="12">
    <source>
        <dbReference type="ARBA" id="ARBA00069372"/>
    </source>
</evidence>
<reference evidence="21 22" key="1">
    <citation type="submission" date="2019-06" db="EMBL/GenBank/DDBJ databases">
        <title>New taxonomy in bacterial strain CC-CFT640, isolated from vineyard.</title>
        <authorList>
            <person name="Lin S.-Y."/>
            <person name="Tsai C.-F."/>
            <person name="Young C.-C."/>
        </authorList>
    </citation>
    <scope>NUCLEOTIDE SEQUENCE [LARGE SCALE GENOMIC DNA]</scope>
    <source>
        <strain evidence="21 22">CC-CFT640</strain>
    </source>
</reference>
<comment type="function">
    <text evidence="14">Catalyzes the reduction of the glycolytic intermediate dihydroxyacetone phosphate (DHAP) to sn-glycerol 3-phosphate (G3P), the key precursor for phospholipid synthesis.</text>
</comment>
<dbReference type="SUPFAM" id="SSF48179">
    <property type="entry name" value="6-phosphogluconate dehydrogenase C-terminal domain-like"/>
    <property type="match status" value="1"/>
</dbReference>
<dbReference type="NCBIfam" id="NF000940">
    <property type="entry name" value="PRK00094.1-2"/>
    <property type="match status" value="1"/>
</dbReference>
<dbReference type="GO" id="GO:0046168">
    <property type="term" value="P:glycerol-3-phosphate catabolic process"/>
    <property type="evidence" value="ECO:0007669"/>
    <property type="project" value="InterPro"/>
</dbReference>
<keyword evidence="7 14" id="KW-0443">Lipid metabolism</keyword>
<sequence length="335" mass="34036">MPSSLYAHVGIVGGGAWGTALALTAQRAGRQVTLWALEPEVVDDINTARRNQRYLPGHTIAAGITATSALADLASCDVVLLVTPAQASGAVARQLAPLVPATVPIVVCAKGIEAAAAKLMPAVVSDALPGHSISMLSGPTFAEEVAQGLPTAVTLASPDRALGEALAHALRTPTFRPYWTDDVTGVALGGAIKNVLAIACGVVEGRKLGDNARAAVLTRGFAEMARLGLAMGARLETLAGLAGLGDLTLTCNGPLSRNRSLGVAVGQGIKAADFLAGRSSVAEGFHTAPIVQALAARHQVEMPICAAVAALLHDGADIDDTIRALLARPLKGEGE</sequence>
<feature type="binding site" evidence="14">
    <location>
        <position position="257"/>
    </location>
    <ligand>
        <name>NADPH</name>
        <dbReference type="ChEBI" id="CHEBI:57783"/>
    </ligand>
</feature>
<keyword evidence="6 14" id="KW-0520">NAD</keyword>
<feature type="domain" description="Glycerol-3-phosphate dehydrogenase NAD-dependent C-terminal" evidence="20">
    <location>
        <begin position="182"/>
        <end position="322"/>
    </location>
</feature>
<dbReference type="FunFam" id="3.40.50.720:FF:000019">
    <property type="entry name" value="Glycerol-3-phosphate dehydrogenase [NAD(P)+]"/>
    <property type="match status" value="1"/>
</dbReference>
<accession>A0A5C8PL97</accession>
<keyword evidence="2 14" id="KW-0444">Lipid biosynthesis</keyword>
<keyword evidence="4 14" id="KW-0521">NADP</keyword>
<dbReference type="SUPFAM" id="SSF51735">
    <property type="entry name" value="NAD(P)-binding Rossmann-fold domains"/>
    <property type="match status" value="1"/>
</dbReference>
<feature type="binding site" evidence="14">
    <location>
        <position position="140"/>
    </location>
    <ligand>
        <name>sn-glycerol 3-phosphate</name>
        <dbReference type="ChEBI" id="CHEBI:57597"/>
    </ligand>
</feature>
<gene>
    <name evidence="14" type="primary">gpsA</name>
    <name evidence="21" type="ORF">FHP25_15260</name>
</gene>
<keyword evidence="8 14" id="KW-0594">Phospholipid biosynthesis</keyword>
<feature type="binding site" evidence="14">
    <location>
        <position position="17"/>
    </location>
    <ligand>
        <name>NADPH</name>
        <dbReference type="ChEBI" id="CHEBI:57783"/>
    </ligand>
</feature>
<dbReference type="PRINTS" id="PR00077">
    <property type="entry name" value="GPDHDRGNASE"/>
</dbReference>
<dbReference type="GO" id="GO:0005975">
    <property type="term" value="P:carbohydrate metabolic process"/>
    <property type="evidence" value="ECO:0007669"/>
    <property type="project" value="InterPro"/>
</dbReference>
<dbReference type="InterPro" id="IPR011128">
    <property type="entry name" value="G3P_DH_NAD-dep_N"/>
</dbReference>
<feature type="binding site" evidence="16">
    <location>
        <position position="110"/>
    </location>
    <ligand>
        <name>substrate</name>
    </ligand>
</feature>
<dbReference type="Pfam" id="PF01210">
    <property type="entry name" value="NAD_Gly3P_dh_N"/>
    <property type="match status" value="1"/>
</dbReference>
<feature type="binding site" evidence="17">
    <location>
        <begin position="13"/>
        <end position="18"/>
    </location>
    <ligand>
        <name>NAD(+)</name>
        <dbReference type="ChEBI" id="CHEBI:57540"/>
    </ligand>
</feature>
<feature type="binding site" evidence="14">
    <location>
        <position position="256"/>
    </location>
    <ligand>
        <name>sn-glycerol 3-phosphate</name>
        <dbReference type="ChEBI" id="CHEBI:57597"/>
    </ligand>
</feature>
<dbReference type="RefSeq" id="WP_147847815.1">
    <property type="nucleotide sequence ID" value="NZ_VDUZ01000016.1"/>
</dbReference>
<feature type="domain" description="Glycerol-3-phosphate dehydrogenase NAD-dependent N-terminal" evidence="19">
    <location>
        <begin position="9"/>
        <end position="161"/>
    </location>
</feature>
<evidence type="ECO:0000256" key="14">
    <source>
        <dbReference type="HAMAP-Rule" id="MF_00394"/>
    </source>
</evidence>
<comment type="subcellular location">
    <subcellularLocation>
        <location evidence="14">Cytoplasm</location>
    </subcellularLocation>
</comment>
<feature type="binding site" evidence="14">
    <location>
        <position position="193"/>
    </location>
    <ligand>
        <name>sn-glycerol 3-phosphate</name>
        <dbReference type="ChEBI" id="CHEBI:57597"/>
    </ligand>
</feature>
<dbReference type="GO" id="GO:0008654">
    <property type="term" value="P:phospholipid biosynthetic process"/>
    <property type="evidence" value="ECO:0007669"/>
    <property type="project" value="UniProtKB-KW"/>
</dbReference>
<dbReference type="InterPro" id="IPR013328">
    <property type="entry name" value="6PGD_dom2"/>
</dbReference>
<comment type="caution">
    <text evidence="21">The sequence shown here is derived from an EMBL/GenBank/DDBJ whole genome shotgun (WGS) entry which is preliminary data.</text>
</comment>
<evidence type="ECO:0000256" key="3">
    <source>
        <dbReference type="ARBA" id="ARBA00022741"/>
    </source>
</evidence>
<evidence type="ECO:0000256" key="1">
    <source>
        <dbReference type="ARBA" id="ARBA00011009"/>
    </source>
</evidence>
<feature type="binding site" evidence="14">
    <location>
        <position position="110"/>
    </location>
    <ligand>
        <name>NADPH</name>
        <dbReference type="ChEBI" id="CHEBI:57783"/>
    </ligand>
</feature>
<dbReference type="InterPro" id="IPR036291">
    <property type="entry name" value="NAD(P)-bd_dom_sf"/>
</dbReference>
<dbReference type="EC" id="1.1.1.94" evidence="11 14"/>
<feature type="binding site" evidence="14">
    <location>
        <position position="246"/>
    </location>
    <ligand>
        <name>sn-glycerol 3-phosphate</name>
        <dbReference type="ChEBI" id="CHEBI:57597"/>
    </ligand>
</feature>
<evidence type="ECO:0000256" key="6">
    <source>
        <dbReference type="ARBA" id="ARBA00023027"/>
    </source>
</evidence>
<dbReference type="GO" id="GO:0006650">
    <property type="term" value="P:glycerophospholipid metabolic process"/>
    <property type="evidence" value="ECO:0007669"/>
    <property type="project" value="UniProtKB-UniRule"/>
</dbReference>
<feature type="binding site" evidence="17">
    <location>
        <position position="142"/>
    </location>
    <ligand>
        <name>NAD(+)</name>
        <dbReference type="ChEBI" id="CHEBI:57540"/>
    </ligand>
</feature>
<feature type="binding site" evidence="17">
    <location>
        <position position="257"/>
    </location>
    <ligand>
        <name>NAD(+)</name>
        <dbReference type="ChEBI" id="CHEBI:57540"/>
    </ligand>
</feature>
<dbReference type="PIRSF" id="PIRSF000114">
    <property type="entry name" value="Glycerol-3-P_dh"/>
    <property type="match status" value="1"/>
</dbReference>
<comment type="similarity">
    <text evidence="1 14 18">Belongs to the NAD-dependent glycerol-3-phosphate dehydrogenase family.</text>
</comment>
<dbReference type="PROSITE" id="PS00957">
    <property type="entry name" value="NAD_G3PDH"/>
    <property type="match status" value="1"/>
</dbReference>
<evidence type="ECO:0000259" key="20">
    <source>
        <dbReference type="Pfam" id="PF07479"/>
    </source>
</evidence>
<keyword evidence="3 14" id="KW-0547">Nucleotide-binding</keyword>
<keyword evidence="9 14" id="KW-1208">Phospholipid metabolism</keyword>
<evidence type="ECO:0000256" key="15">
    <source>
        <dbReference type="PIRSR" id="PIRSR000114-1"/>
    </source>
</evidence>
<organism evidence="21 22">
    <name type="scientific">Vineibacter terrae</name>
    <dbReference type="NCBI Taxonomy" id="2586908"/>
    <lineage>
        <taxon>Bacteria</taxon>
        <taxon>Pseudomonadati</taxon>
        <taxon>Pseudomonadota</taxon>
        <taxon>Alphaproteobacteria</taxon>
        <taxon>Hyphomicrobiales</taxon>
        <taxon>Vineibacter</taxon>
    </lineage>
</organism>
<evidence type="ECO:0000256" key="4">
    <source>
        <dbReference type="ARBA" id="ARBA00022857"/>
    </source>
</evidence>
<evidence type="ECO:0000256" key="17">
    <source>
        <dbReference type="PIRSR" id="PIRSR000114-3"/>
    </source>
</evidence>
<dbReference type="AlphaFoldDB" id="A0A5C8PL97"/>